<organism evidence="2 3">
    <name type="scientific">Arabidopsis arenosa</name>
    <name type="common">Sand rock-cress</name>
    <name type="synonym">Cardaminopsis arenosa</name>
    <dbReference type="NCBI Taxonomy" id="38785"/>
    <lineage>
        <taxon>Eukaryota</taxon>
        <taxon>Viridiplantae</taxon>
        <taxon>Streptophyta</taxon>
        <taxon>Embryophyta</taxon>
        <taxon>Tracheophyta</taxon>
        <taxon>Spermatophyta</taxon>
        <taxon>Magnoliopsida</taxon>
        <taxon>eudicotyledons</taxon>
        <taxon>Gunneridae</taxon>
        <taxon>Pentapetalae</taxon>
        <taxon>rosids</taxon>
        <taxon>malvids</taxon>
        <taxon>Brassicales</taxon>
        <taxon>Brassicaceae</taxon>
        <taxon>Camelineae</taxon>
        <taxon>Arabidopsis</taxon>
    </lineage>
</organism>
<evidence type="ECO:0000256" key="1">
    <source>
        <dbReference type="SAM" id="MobiDB-lite"/>
    </source>
</evidence>
<evidence type="ECO:0000313" key="2">
    <source>
        <dbReference type="EMBL" id="CAE6193535.1"/>
    </source>
</evidence>
<protein>
    <submittedName>
        <fullName evidence="2">Uncharacterized protein</fullName>
    </submittedName>
</protein>
<gene>
    <name evidence="2" type="ORF">AARE701A_LOCUS19307</name>
</gene>
<evidence type="ECO:0000313" key="3">
    <source>
        <dbReference type="Proteomes" id="UP000682877"/>
    </source>
</evidence>
<keyword evidence="3" id="KW-1185">Reference proteome</keyword>
<feature type="compositionally biased region" description="Polar residues" evidence="1">
    <location>
        <begin position="30"/>
        <end position="39"/>
    </location>
</feature>
<dbReference type="Proteomes" id="UP000682877">
    <property type="component" value="Chromosome 7"/>
</dbReference>
<accession>A0A8S2AXB1</accession>
<sequence>MADKSMLPPIKPPTPGGGGVKKYTPPESLNMKTGPQDTPTIDGKAVTGKPVSRDPIVKK</sequence>
<feature type="region of interest" description="Disordered" evidence="1">
    <location>
        <begin position="1"/>
        <end position="59"/>
    </location>
</feature>
<proteinExistence type="predicted"/>
<dbReference type="AlphaFoldDB" id="A0A8S2AXB1"/>
<reference evidence="2" key="1">
    <citation type="submission" date="2021-01" db="EMBL/GenBank/DDBJ databases">
        <authorList>
            <person name="Bezrukov I."/>
        </authorList>
    </citation>
    <scope>NUCLEOTIDE SEQUENCE</scope>
</reference>
<name>A0A8S2AXB1_ARAAE</name>
<dbReference type="EMBL" id="LR999457">
    <property type="protein sequence ID" value="CAE6193535.1"/>
    <property type="molecule type" value="Genomic_DNA"/>
</dbReference>